<feature type="transmembrane region" description="Helical" evidence="8">
    <location>
        <begin position="182"/>
        <end position="203"/>
    </location>
</feature>
<keyword evidence="7 8" id="KW-0472">Membrane</keyword>
<reference evidence="10" key="1">
    <citation type="submission" date="2016-08" db="EMBL/GenBank/DDBJ databases">
        <authorList>
            <person name="Seilhamer J.J."/>
        </authorList>
    </citation>
    <scope>NUCLEOTIDE SEQUENCE</scope>
    <source>
        <strain evidence="10">86</strain>
    </source>
</reference>
<evidence type="ECO:0000256" key="2">
    <source>
        <dbReference type="ARBA" id="ARBA00005840"/>
    </source>
</evidence>
<sequence>MDSKRFDAILAVCLAGVVYAVFYLVPPAEGLGYLVRMAFFHIPVAWVSVLAFLVSAVTAVQYLRTRSLKFDSISACSAKLGLIFCLLATVSGAVFAKLTWGAYWNWDPRQTTVFILLLIYGAYLALRAAIEEEERRAAIAAVYALLSFLTVPFLVFIIPRMYFSLHPEPVLNSAGKVDMDPIMLVVLLAAVGACTALYGLLLARSVAAQTMLSKRGTQL</sequence>
<name>A0A212M134_9FIRM</name>
<dbReference type="GO" id="GO:0005886">
    <property type="term" value="C:plasma membrane"/>
    <property type="evidence" value="ECO:0007669"/>
    <property type="project" value="TreeGrafter"/>
</dbReference>
<feature type="transmembrane region" description="Helical" evidence="8">
    <location>
        <begin position="38"/>
        <end position="60"/>
    </location>
</feature>
<dbReference type="GO" id="GO:0017004">
    <property type="term" value="P:cytochrome complex assembly"/>
    <property type="evidence" value="ECO:0007669"/>
    <property type="project" value="UniProtKB-KW"/>
</dbReference>
<keyword evidence="6 8" id="KW-1133">Transmembrane helix</keyword>
<feature type="transmembrane region" description="Helical" evidence="8">
    <location>
        <begin position="7"/>
        <end position="26"/>
    </location>
</feature>
<dbReference type="GO" id="GO:0015232">
    <property type="term" value="F:heme transmembrane transporter activity"/>
    <property type="evidence" value="ECO:0007669"/>
    <property type="project" value="InterPro"/>
</dbReference>
<feature type="transmembrane region" description="Helical" evidence="8">
    <location>
        <begin position="80"/>
        <end position="100"/>
    </location>
</feature>
<accession>A0A212M134</accession>
<evidence type="ECO:0000256" key="3">
    <source>
        <dbReference type="ARBA" id="ARBA00016463"/>
    </source>
</evidence>
<evidence type="ECO:0000256" key="6">
    <source>
        <dbReference type="ARBA" id="ARBA00022989"/>
    </source>
</evidence>
<gene>
    <name evidence="10" type="ORF">KL86SPO_70356</name>
</gene>
<dbReference type="InterPro" id="IPR003557">
    <property type="entry name" value="Cyt_c_biogenesis_CcmC"/>
</dbReference>
<organism evidence="10">
    <name type="scientific">uncultured Sporomusa sp</name>
    <dbReference type="NCBI Taxonomy" id="307249"/>
    <lineage>
        <taxon>Bacteria</taxon>
        <taxon>Bacillati</taxon>
        <taxon>Bacillota</taxon>
        <taxon>Negativicutes</taxon>
        <taxon>Selenomonadales</taxon>
        <taxon>Sporomusaceae</taxon>
        <taxon>Sporomusa</taxon>
        <taxon>environmental samples</taxon>
    </lineage>
</organism>
<evidence type="ECO:0000256" key="4">
    <source>
        <dbReference type="ARBA" id="ARBA00022692"/>
    </source>
</evidence>
<evidence type="ECO:0000256" key="8">
    <source>
        <dbReference type="SAM" id="Phobius"/>
    </source>
</evidence>
<dbReference type="GO" id="GO:0020037">
    <property type="term" value="F:heme binding"/>
    <property type="evidence" value="ECO:0007669"/>
    <property type="project" value="InterPro"/>
</dbReference>
<comment type="subcellular location">
    <subcellularLocation>
        <location evidence="1">Membrane</location>
        <topology evidence="1">Multi-pass membrane protein</topology>
    </subcellularLocation>
</comment>
<dbReference type="InterPro" id="IPR045062">
    <property type="entry name" value="Cyt_c_biogenesis_CcsA/CcmC"/>
</dbReference>
<comment type="similarity">
    <text evidence="2">Belongs to the CcmC/CycZ/HelC family.</text>
</comment>
<evidence type="ECO:0000256" key="7">
    <source>
        <dbReference type="ARBA" id="ARBA00023136"/>
    </source>
</evidence>
<dbReference type="InterPro" id="IPR002541">
    <property type="entry name" value="Cyt_c_assembly"/>
</dbReference>
<dbReference type="RefSeq" id="WP_075757060.1">
    <property type="nucleotide sequence ID" value="NZ_LT608335.1"/>
</dbReference>
<proteinExistence type="inferred from homology"/>
<dbReference type="PRINTS" id="PR01386">
    <property type="entry name" value="CCMCBIOGNSIS"/>
</dbReference>
<feature type="transmembrane region" description="Helical" evidence="8">
    <location>
        <begin position="137"/>
        <end position="162"/>
    </location>
</feature>
<evidence type="ECO:0000256" key="1">
    <source>
        <dbReference type="ARBA" id="ARBA00004141"/>
    </source>
</evidence>
<feature type="domain" description="Cytochrome c assembly protein" evidence="9">
    <location>
        <begin position="35"/>
        <end position="158"/>
    </location>
</feature>
<evidence type="ECO:0000256" key="5">
    <source>
        <dbReference type="ARBA" id="ARBA00022748"/>
    </source>
</evidence>
<keyword evidence="5" id="KW-0201">Cytochrome c-type biogenesis</keyword>
<dbReference type="Pfam" id="PF01578">
    <property type="entry name" value="Cytochrom_C_asm"/>
    <property type="match status" value="1"/>
</dbReference>
<dbReference type="PANTHER" id="PTHR30071">
    <property type="entry name" value="HEME EXPORTER PROTEIN C"/>
    <property type="match status" value="1"/>
</dbReference>
<evidence type="ECO:0000313" key="10">
    <source>
        <dbReference type="EMBL" id="SCM83498.1"/>
    </source>
</evidence>
<dbReference type="PANTHER" id="PTHR30071:SF1">
    <property type="entry name" value="CYTOCHROME B_B6 PROTEIN-RELATED"/>
    <property type="match status" value="1"/>
</dbReference>
<dbReference type="AlphaFoldDB" id="A0A212M134"/>
<dbReference type="EMBL" id="FMJE01000007">
    <property type="protein sequence ID" value="SCM83498.1"/>
    <property type="molecule type" value="Genomic_DNA"/>
</dbReference>
<feature type="transmembrane region" description="Helical" evidence="8">
    <location>
        <begin position="112"/>
        <end position="130"/>
    </location>
</feature>
<evidence type="ECO:0000259" key="9">
    <source>
        <dbReference type="Pfam" id="PF01578"/>
    </source>
</evidence>
<protein>
    <recommendedName>
        <fullName evidence="3">Heme exporter protein C</fullName>
    </recommendedName>
</protein>
<keyword evidence="4 8" id="KW-0812">Transmembrane</keyword>